<name>A0A8J3Q3V8_9ACTN</name>
<accession>A0A8J3Q3V8</accession>
<keyword evidence="1" id="KW-0812">Transmembrane</keyword>
<protein>
    <recommendedName>
        <fullName evidence="4">DUF2568 domain-containing protein</fullName>
    </recommendedName>
</protein>
<keyword evidence="3" id="KW-1185">Reference proteome</keyword>
<gene>
    <name evidence="2" type="ORF">Rhe02_14270</name>
</gene>
<dbReference type="AlphaFoldDB" id="A0A8J3Q3V8"/>
<dbReference type="EMBL" id="BONY01000007">
    <property type="protein sequence ID" value="GIH03360.1"/>
    <property type="molecule type" value="Genomic_DNA"/>
</dbReference>
<comment type="caution">
    <text evidence="2">The sequence shown here is derived from an EMBL/GenBank/DDBJ whole genome shotgun (WGS) entry which is preliminary data.</text>
</comment>
<evidence type="ECO:0000313" key="3">
    <source>
        <dbReference type="Proteomes" id="UP000612899"/>
    </source>
</evidence>
<keyword evidence="1" id="KW-1133">Transmembrane helix</keyword>
<evidence type="ECO:0000313" key="2">
    <source>
        <dbReference type="EMBL" id="GIH03360.1"/>
    </source>
</evidence>
<dbReference type="Proteomes" id="UP000612899">
    <property type="component" value="Unassembled WGS sequence"/>
</dbReference>
<dbReference type="Pfam" id="PF10823">
    <property type="entry name" value="DUF2568"/>
    <property type="match status" value="1"/>
</dbReference>
<dbReference type="InterPro" id="IPR021214">
    <property type="entry name" value="DUF2568"/>
</dbReference>
<evidence type="ECO:0008006" key="4">
    <source>
        <dbReference type="Google" id="ProtNLM"/>
    </source>
</evidence>
<reference evidence="2" key="1">
    <citation type="submission" date="2021-01" db="EMBL/GenBank/DDBJ databases">
        <title>Whole genome shotgun sequence of Rhizocola hellebori NBRC 109834.</title>
        <authorList>
            <person name="Komaki H."/>
            <person name="Tamura T."/>
        </authorList>
    </citation>
    <scope>NUCLEOTIDE SEQUENCE</scope>
    <source>
        <strain evidence="2">NBRC 109834</strain>
    </source>
</reference>
<evidence type="ECO:0000256" key="1">
    <source>
        <dbReference type="SAM" id="Phobius"/>
    </source>
</evidence>
<organism evidence="2 3">
    <name type="scientific">Rhizocola hellebori</name>
    <dbReference type="NCBI Taxonomy" id="1392758"/>
    <lineage>
        <taxon>Bacteria</taxon>
        <taxon>Bacillati</taxon>
        <taxon>Actinomycetota</taxon>
        <taxon>Actinomycetes</taxon>
        <taxon>Micromonosporales</taxon>
        <taxon>Micromonosporaceae</taxon>
        <taxon>Rhizocola</taxon>
    </lineage>
</organism>
<feature type="transmembrane region" description="Helical" evidence="1">
    <location>
        <begin position="33"/>
        <end position="51"/>
    </location>
</feature>
<sequence>MPKWFIYLNAFLRFALELTALAVLAIWGWRTGGILLAIALPLLAAVLWGAFVAPKARWFLPLGGRLAVEALVFGGAVVALISMGNPVLAVNLAVLASANSILVHLHRDDERVRKGLPLHGDRH</sequence>
<proteinExistence type="predicted"/>
<feature type="transmembrane region" description="Helical" evidence="1">
    <location>
        <begin position="7"/>
        <end position="27"/>
    </location>
</feature>
<keyword evidence="1" id="KW-0472">Membrane</keyword>